<accession>A0A1X7SES4</accession>
<dbReference type="InterPro" id="IPR042269">
    <property type="entry name" value="Ser_carbopepase_S28_SKS"/>
</dbReference>
<keyword evidence="6" id="KW-0472">Membrane</keyword>
<evidence type="ECO:0000256" key="2">
    <source>
        <dbReference type="ARBA" id="ARBA00022670"/>
    </source>
</evidence>
<protein>
    <recommendedName>
        <fullName evidence="8">Peptidase S9 prolyl oligopeptidase catalytic domain-containing protein</fullName>
    </recommendedName>
</protein>
<evidence type="ECO:0000313" key="7">
    <source>
        <dbReference type="EnsemblMetazoa" id="Aqu2.1.00561_001"/>
    </source>
</evidence>
<comment type="similarity">
    <text evidence="1">Belongs to the peptidase S28 family.</text>
</comment>
<dbReference type="InterPro" id="IPR008758">
    <property type="entry name" value="Peptidase_S28"/>
</dbReference>
<dbReference type="Gene3D" id="3.40.50.1820">
    <property type="entry name" value="alpha/beta hydrolase"/>
    <property type="match status" value="1"/>
</dbReference>
<dbReference type="PANTHER" id="PTHR11010:SF107">
    <property type="entry name" value="DIPEPTIDYL PEPTIDASE 2"/>
    <property type="match status" value="1"/>
</dbReference>
<dbReference type="OMA" id="DIRDPMN"/>
<keyword evidence="6" id="KW-0812">Transmembrane</keyword>
<dbReference type="InterPro" id="IPR029058">
    <property type="entry name" value="AB_hydrolase_fold"/>
</dbReference>
<keyword evidence="6" id="KW-1133">Transmembrane helix</keyword>
<feature type="transmembrane region" description="Helical" evidence="6">
    <location>
        <begin position="20"/>
        <end position="39"/>
    </location>
</feature>
<evidence type="ECO:0000256" key="3">
    <source>
        <dbReference type="ARBA" id="ARBA00022729"/>
    </source>
</evidence>
<dbReference type="GO" id="GO:0006508">
    <property type="term" value="P:proteolysis"/>
    <property type="evidence" value="ECO:0007669"/>
    <property type="project" value="UniProtKB-KW"/>
</dbReference>
<name>A0A1X7SES4_AMPQE</name>
<evidence type="ECO:0000256" key="4">
    <source>
        <dbReference type="ARBA" id="ARBA00022801"/>
    </source>
</evidence>
<dbReference type="Pfam" id="PF05577">
    <property type="entry name" value="Peptidase_S28"/>
    <property type="match status" value="1"/>
</dbReference>
<proteinExistence type="inferred from homology"/>
<evidence type="ECO:0000256" key="6">
    <source>
        <dbReference type="SAM" id="Phobius"/>
    </source>
</evidence>
<dbReference type="OrthoDB" id="2130629at2759"/>
<keyword evidence="2" id="KW-0645">Protease</keyword>
<evidence type="ECO:0008006" key="8">
    <source>
        <dbReference type="Google" id="ProtNLM"/>
    </source>
</evidence>
<keyword evidence="3" id="KW-0732">Signal</keyword>
<organism evidence="7">
    <name type="scientific">Amphimedon queenslandica</name>
    <name type="common">Sponge</name>
    <dbReference type="NCBI Taxonomy" id="400682"/>
    <lineage>
        <taxon>Eukaryota</taxon>
        <taxon>Metazoa</taxon>
        <taxon>Porifera</taxon>
        <taxon>Demospongiae</taxon>
        <taxon>Heteroscleromorpha</taxon>
        <taxon>Haplosclerida</taxon>
        <taxon>Niphatidae</taxon>
        <taxon>Amphimedon</taxon>
    </lineage>
</organism>
<sequence>MADFSRLVQDIRDPMNIKKVIVIGGSYGGILAALLRYQYPAVFDGALAASAPMYMTAGLTESTAFFQKVTQVCVN</sequence>
<evidence type="ECO:0000256" key="5">
    <source>
        <dbReference type="ARBA" id="ARBA00023180"/>
    </source>
</evidence>
<dbReference type="Gene3D" id="1.20.120.980">
    <property type="entry name" value="Serine carboxypeptidase S28, SKS domain"/>
    <property type="match status" value="1"/>
</dbReference>
<dbReference type="SUPFAM" id="SSF53474">
    <property type="entry name" value="alpha/beta-Hydrolases"/>
    <property type="match status" value="1"/>
</dbReference>
<evidence type="ECO:0000256" key="1">
    <source>
        <dbReference type="ARBA" id="ARBA00011079"/>
    </source>
</evidence>
<dbReference type="PANTHER" id="PTHR11010">
    <property type="entry name" value="PROTEASE S28 PRO-X CARBOXYPEPTIDASE-RELATED"/>
    <property type="match status" value="1"/>
</dbReference>
<keyword evidence="4" id="KW-0378">Hydrolase</keyword>
<dbReference type="EnsemblMetazoa" id="Aqu2.1.00561_001">
    <property type="protein sequence ID" value="Aqu2.1.00561_001"/>
    <property type="gene ID" value="Aqu2.1.00561"/>
</dbReference>
<dbReference type="InParanoid" id="A0A1X7SES4"/>
<dbReference type="eggNOG" id="KOG2183">
    <property type="taxonomic scope" value="Eukaryota"/>
</dbReference>
<dbReference type="GO" id="GO:0031982">
    <property type="term" value="C:vesicle"/>
    <property type="evidence" value="ECO:0007669"/>
    <property type="project" value="TreeGrafter"/>
</dbReference>
<reference evidence="7" key="1">
    <citation type="submission" date="2017-05" db="UniProtKB">
        <authorList>
            <consortium name="EnsemblMetazoa"/>
        </authorList>
    </citation>
    <scope>IDENTIFICATION</scope>
</reference>
<keyword evidence="5" id="KW-0325">Glycoprotein</keyword>
<dbReference type="GO" id="GO:0008239">
    <property type="term" value="F:dipeptidyl-peptidase activity"/>
    <property type="evidence" value="ECO:0007669"/>
    <property type="project" value="TreeGrafter"/>
</dbReference>
<dbReference type="GO" id="GO:0070008">
    <property type="term" value="F:serine-type exopeptidase activity"/>
    <property type="evidence" value="ECO:0007669"/>
    <property type="project" value="InterPro"/>
</dbReference>
<dbReference type="AlphaFoldDB" id="A0A1X7SES4"/>